<protein>
    <submittedName>
        <fullName evidence="1">Uncharacterized protein</fullName>
    </submittedName>
</protein>
<dbReference type="GeneID" id="85311063"/>
<keyword evidence="2" id="KW-1185">Reference proteome</keyword>
<sequence>MYNLQVQVNKQTRMKRKSKNRGIAVAKALVPTDESWDAATVRKRLLDGRLV</sequence>
<dbReference type="AlphaFoldDB" id="A0AAJ0FNR9"/>
<organism evidence="1 2">
    <name type="scientific">Phialemonium atrogriseum</name>
    <dbReference type="NCBI Taxonomy" id="1093897"/>
    <lineage>
        <taxon>Eukaryota</taxon>
        <taxon>Fungi</taxon>
        <taxon>Dikarya</taxon>
        <taxon>Ascomycota</taxon>
        <taxon>Pezizomycotina</taxon>
        <taxon>Sordariomycetes</taxon>
        <taxon>Sordariomycetidae</taxon>
        <taxon>Cephalothecales</taxon>
        <taxon>Cephalothecaceae</taxon>
        <taxon>Phialemonium</taxon>
    </lineage>
</organism>
<evidence type="ECO:0000313" key="2">
    <source>
        <dbReference type="Proteomes" id="UP001244011"/>
    </source>
</evidence>
<comment type="caution">
    <text evidence="1">The sequence shown here is derived from an EMBL/GenBank/DDBJ whole genome shotgun (WGS) entry which is preliminary data.</text>
</comment>
<dbReference type="EMBL" id="MU839008">
    <property type="protein sequence ID" value="KAK1767445.1"/>
    <property type="molecule type" value="Genomic_DNA"/>
</dbReference>
<proteinExistence type="predicted"/>
<gene>
    <name evidence="1" type="ORF">QBC33DRAFT_538348</name>
</gene>
<dbReference type="RefSeq" id="XP_060283658.1">
    <property type="nucleotide sequence ID" value="XM_060427876.1"/>
</dbReference>
<evidence type="ECO:0000313" key="1">
    <source>
        <dbReference type="EMBL" id="KAK1767445.1"/>
    </source>
</evidence>
<accession>A0AAJ0FNR9</accession>
<reference evidence="1" key="1">
    <citation type="submission" date="2023-06" db="EMBL/GenBank/DDBJ databases">
        <title>Genome-scale phylogeny and comparative genomics of the fungal order Sordariales.</title>
        <authorList>
            <consortium name="Lawrence Berkeley National Laboratory"/>
            <person name="Hensen N."/>
            <person name="Bonometti L."/>
            <person name="Westerberg I."/>
            <person name="Brannstrom I.O."/>
            <person name="Guillou S."/>
            <person name="Cros-Aarteil S."/>
            <person name="Calhoun S."/>
            <person name="Haridas S."/>
            <person name="Kuo A."/>
            <person name="Mondo S."/>
            <person name="Pangilinan J."/>
            <person name="Riley R."/>
            <person name="Labutti K."/>
            <person name="Andreopoulos B."/>
            <person name="Lipzen A."/>
            <person name="Chen C."/>
            <person name="Yanf M."/>
            <person name="Daum C."/>
            <person name="Ng V."/>
            <person name="Clum A."/>
            <person name="Steindorff A."/>
            <person name="Ohm R."/>
            <person name="Martin F."/>
            <person name="Silar P."/>
            <person name="Natvig D."/>
            <person name="Lalanne C."/>
            <person name="Gautier V."/>
            <person name="Ament-Velasquez S.L."/>
            <person name="Kruys A."/>
            <person name="Hutchinson M.I."/>
            <person name="Powell A.J."/>
            <person name="Barry K."/>
            <person name="Miller A.N."/>
            <person name="Grigoriev I.V."/>
            <person name="Debuchy R."/>
            <person name="Gladieux P."/>
            <person name="Thoren M.H."/>
            <person name="Johannesson H."/>
        </authorList>
    </citation>
    <scope>NUCLEOTIDE SEQUENCE</scope>
    <source>
        <strain evidence="1">8032-3</strain>
    </source>
</reference>
<name>A0AAJ0FNR9_9PEZI</name>
<dbReference type="Proteomes" id="UP001244011">
    <property type="component" value="Unassembled WGS sequence"/>
</dbReference>